<dbReference type="EMBL" id="JBIRPU010000010">
    <property type="protein sequence ID" value="MFI0794308.1"/>
    <property type="molecule type" value="Genomic_DNA"/>
</dbReference>
<dbReference type="InterPro" id="IPR019933">
    <property type="entry name" value="DivIVA_domain"/>
</dbReference>
<dbReference type="Gene3D" id="6.10.250.660">
    <property type="match status" value="1"/>
</dbReference>
<gene>
    <name evidence="2" type="ORF">ACH4OY_16720</name>
</gene>
<evidence type="ECO:0000256" key="1">
    <source>
        <dbReference type="SAM" id="MobiDB-lite"/>
    </source>
</evidence>
<organism evidence="2 3">
    <name type="scientific">Micromonospora rubida</name>
    <dbReference type="NCBI Taxonomy" id="2697657"/>
    <lineage>
        <taxon>Bacteria</taxon>
        <taxon>Bacillati</taxon>
        <taxon>Actinomycetota</taxon>
        <taxon>Actinomycetes</taxon>
        <taxon>Micromonosporales</taxon>
        <taxon>Micromonosporaceae</taxon>
        <taxon>Micromonospora</taxon>
    </lineage>
</organism>
<dbReference type="Proteomes" id="UP001611075">
    <property type="component" value="Unassembled WGS sequence"/>
</dbReference>
<evidence type="ECO:0000313" key="3">
    <source>
        <dbReference type="Proteomes" id="UP001611075"/>
    </source>
</evidence>
<proteinExistence type="predicted"/>
<comment type="caution">
    <text evidence="2">The sequence shown here is derived from an EMBL/GenBank/DDBJ whole genome shotgun (WGS) entry which is preliminary data.</text>
</comment>
<name>A0ABW7SKU5_9ACTN</name>
<dbReference type="RefSeq" id="WP_396680496.1">
    <property type="nucleotide sequence ID" value="NZ_JBIRPU010000010.1"/>
</dbReference>
<accession>A0ABW7SKU5</accession>
<evidence type="ECO:0000313" key="2">
    <source>
        <dbReference type="EMBL" id="MFI0794308.1"/>
    </source>
</evidence>
<dbReference type="NCBIfam" id="TIGR03544">
    <property type="entry name" value="DivI1A_domain"/>
    <property type="match status" value="1"/>
</dbReference>
<sequence length="87" mass="10250">MRNLIRRLTGRPSTPRGPLRPAQIRERRFTVRRRGLDPFEIRAFLHEIADELAVAQTALVAVREENVRIRRALHSWQGGQSGRHRYR</sequence>
<feature type="region of interest" description="Disordered" evidence="1">
    <location>
        <begin position="1"/>
        <end position="24"/>
    </location>
</feature>
<reference evidence="2 3" key="1">
    <citation type="submission" date="2024-10" db="EMBL/GenBank/DDBJ databases">
        <title>The Natural Products Discovery Center: Release of the First 8490 Sequenced Strains for Exploring Actinobacteria Biosynthetic Diversity.</title>
        <authorList>
            <person name="Kalkreuter E."/>
            <person name="Kautsar S.A."/>
            <person name="Yang D."/>
            <person name="Bader C.D."/>
            <person name="Teijaro C.N."/>
            <person name="Fluegel L."/>
            <person name="Davis C.M."/>
            <person name="Simpson J.R."/>
            <person name="Lauterbach L."/>
            <person name="Steele A.D."/>
            <person name="Gui C."/>
            <person name="Meng S."/>
            <person name="Li G."/>
            <person name="Viehrig K."/>
            <person name="Ye F."/>
            <person name="Su P."/>
            <person name="Kiefer A.F."/>
            <person name="Nichols A."/>
            <person name="Cepeda A.J."/>
            <person name="Yan W."/>
            <person name="Fan B."/>
            <person name="Jiang Y."/>
            <person name="Adhikari A."/>
            <person name="Zheng C.-J."/>
            <person name="Schuster L."/>
            <person name="Cowan T.M."/>
            <person name="Smanski M.J."/>
            <person name="Chevrette M.G."/>
            <person name="De Carvalho L.P.S."/>
            <person name="Shen B."/>
        </authorList>
    </citation>
    <scope>NUCLEOTIDE SEQUENCE [LARGE SCALE GENOMIC DNA]</scope>
    <source>
        <strain evidence="2 3">NPDC021253</strain>
    </source>
</reference>
<keyword evidence="3" id="KW-1185">Reference proteome</keyword>
<protein>
    <submittedName>
        <fullName evidence="2">DivIVA domain-containing protein</fullName>
    </submittedName>
</protein>